<reference evidence="4 5" key="1">
    <citation type="submission" date="2020-11" db="EMBL/GenBank/DDBJ databases">
        <authorList>
            <person name="Kim M.K."/>
        </authorList>
    </citation>
    <scope>NUCLEOTIDE SEQUENCE [LARGE SCALE GENOMIC DNA]</scope>
    <source>
        <strain evidence="4 5">BT662</strain>
    </source>
</reference>
<feature type="domain" description="HTH LytTR-type" evidence="3">
    <location>
        <begin position="159"/>
        <end position="247"/>
    </location>
</feature>
<feature type="modified residue" description="4-aspartylphosphate" evidence="1">
    <location>
        <position position="67"/>
    </location>
</feature>
<organism evidence="4 5">
    <name type="scientific">Hymenobacter ruricola</name>
    <dbReference type="NCBI Taxonomy" id="2791023"/>
    <lineage>
        <taxon>Bacteria</taxon>
        <taxon>Pseudomonadati</taxon>
        <taxon>Bacteroidota</taxon>
        <taxon>Cytophagia</taxon>
        <taxon>Cytophagales</taxon>
        <taxon>Hymenobacteraceae</taxon>
        <taxon>Hymenobacter</taxon>
    </lineage>
</organism>
<evidence type="ECO:0000259" key="2">
    <source>
        <dbReference type="PROSITE" id="PS50110"/>
    </source>
</evidence>
<gene>
    <name evidence="4" type="ORF">I2H31_15965</name>
</gene>
<sequence length="252" mass="27721">MAADVPVGPATLPPPLTCAVLDDELLPRLAVVKALRPYAGLTCVGAFANVPALQAALPVPPDVLFLDIEVGPDSGLAYYKSLPAPPLAVFITSHPEYALESIEAAAFDYVLKPLTDERFARVAQRLLDYQALRHKAALFELHLGAEFLTIREGYELSRVPVSDILYLEALDNYTRIYTTERRYLTLVTLKSLCEQLPAHRFLRVHRTYAVAVSKISRLSGGELLLAGGRPLPVGRTYRQRVADTLRQASARS</sequence>
<dbReference type="Proteomes" id="UP000618931">
    <property type="component" value="Unassembled WGS sequence"/>
</dbReference>
<accession>A0ABS0I6K6</accession>
<dbReference type="InterPro" id="IPR001789">
    <property type="entry name" value="Sig_transdc_resp-reg_receiver"/>
</dbReference>
<dbReference type="PANTHER" id="PTHR37299">
    <property type="entry name" value="TRANSCRIPTIONAL REGULATOR-RELATED"/>
    <property type="match status" value="1"/>
</dbReference>
<dbReference type="Pfam" id="PF04397">
    <property type="entry name" value="LytTR"/>
    <property type="match status" value="1"/>
</dbReference>
<evidence type="ECO:0000313" key="5">
    <source>
        <dbReference type="Proteomes" id="UP000618931"/>
    </source>
</evidence>
<dbReference type="Gene3D" id="2.40.50.1020">
    <property type="entry name" value="LytTr DNA-binding domain"/>
    <property type="match status" value="1"/>
</dbReference>
<keyword evidence="1" id="KW-0597">Phosphoprotein</keyword>
<dbReference type="Gene3D" id="3.40.50.2300">
    <property type="match status" value="1"/>
</dbReference>
<dbReference type="SMART" id="SM00448">
    <property type="entry name" value="REC"/>
    <property type="match status" value="1"/>
</dbReference>
<proteinExistence type="predicted"/>
<dbReference type="SUPFAM" id="SSF52172">
    <property type="entry name" value="CheY-like"/>
    <property type="match status" value="1"/>
</dbReference>
<dbReference type="InterPro" id="IPR046947">
    <property type="entry name" value="LytR-like"/>
</dbReference>
<comment type="caution">
    <text evidence="4">The sequence shown here is derived from an EMBL/GenBank/DDBJ whole genome shotgun (WGS) entry which is preliminary data.</text>
</comment>
<evidence type="ECO:0000313" key="4">
    <source>
        <dbReference type="EMBL" id="MBF9222601.1"/>
    </source>
</evidence>
<keyword evidence="5" id="KW-1185">Reference proteome</keyword>
<evidence type="ECO:0000256" key="1">
    <source>
        <dbReference type="PROSITE-ProRule" id="PRU00169"/>
    </source>
</evidence>
<protein>
    <submittedName>
        <fullName evidence="4">Response regulator transcription factor</fullName>
    </submittedName>
</protein>
<evidence type="ECO:0000259" key="3">
    <source>
        <dbReference type="PROSITE" id="PS50930"/>
    </source>
</evidence>
<name>A0ABS0I6K6_9BACT</name>
<dbReference type="PROSITE" id="PS50110">
    <property type="entry name" value="RESPONSE_REGULATORY"/>
    <property type="match status" value="1"/>
</dbReference>
<dbReference type="PROSITE" id="PS50930">
    <property type="entry name" value="HTH_LYTTR"/>
    <property type="match status" value="1"/>
</dbReference>
<feature type="domain" description="Response regulatory" evidence="2">
    <location>
        <begin position="17"/>
        <end position="127"/>
    </location>
</feature>
<dbReference type="InterPro" id="IPR011006">
    <property type="entry name" value="CheY-like_superfamily"/>
</dbReference>
<dbReference type="PANTHER" id="PTHR37299:SF1">
    <property type="entry name" value="STAGE 0 SPORULATION PROTEIN A HOMOLOG"/>
    <property type="match status" value="1"/>
</dbReference>
<dbReference type="RefSeq" id="WP_196294049.1">
    <property type="nucleotide sequence ID" value="NZ_JADQDM010000008.1"/>
</dbReference>
<dbReference type="EMBL" id="JADQDM010000008">
    <property type="protein sequence ID" value="MBF9222601.1"/>
    <property type="molecule type" value="Genomic_DNA"/>
</dbReference>
<dbReference type="InterPro" id="IPR007492">
    <property type="entry name" value="LytTR_DNA-bd_dom"/>
</dbReference>
<dbReference type="SMART" id="SM00850">
    <property type="entry name" value="LytTR"/>
    <property type="match status" value="1"/>
</dbReference>